<keyword evidence="2" id="KW-0812">Transmembrane</keyword>
<dbReference type="STRING" id="1126833.VN24_17285"/>
<evidence type="ECO:0000256" key="1">
    <source>
        <dbReference type="SAM" id="Coils"/>
    </source>
</evidence>
<dbReference type="RefSeq" id="WP_045671414.1">
    <property type="nucleotide sequence ID" value="NZ_CP011058.1"/>
</dbReference>
<feature type="transmembrane region" description="Helical" evidence="2">
    <location>
        <begin position="12"/>
        <end position="33"/>
    </location>
</feature>
<proteinExistence type="predicted"/>
<keyword evidence="2" id="KW-0472">Membrane</keyword>
<dbReference type="EMBL" id="CP011058">
    <property type="protein sequence ID" value="AJY75986.1"/>
    <property type="molecule type" value="Genomic_DNA"/>
</dbReference>
<dbReference type="InterPro" id="IPR058620">
    <property type="entry name" value="YtrI_C"/>
</dbReference>
<evidence type="ECO:0000313" key="4">
    <source>
        <dbReference type="EMBL" id="AJY75986.1"/>
    </source>
</evidence>
<keyword evidence="1" id="KW-0175">Coiled coil</keyword>
<keyword evidence="5" id="KW-1185">Reference proteome</keyword>
<gene>
    <name evidence="4" type="ORF">VN24_17285</name>
</gene>
<dbReference type="Pfam" id="PF26347">
    <property type="entry name" value="YtrI_sporulation"/>
    <property type="match status" value="1"/>
</dbReference>
<evidence type="ECO:0000256" key="2">
    <source>
        <dbReference type="SAM" id="Phobius"/>
    </source>
</evidence>
<reference evidence="5" key="2">
    <citation type="submission" date="2015-03" db="EMBL/GenBank/DDBJ databases">
        <title>Genome sequence of Paenibacillus beijingensis strain DSM 24997T.</title>
        <authorList>
            <person name="Kwak Y."/>
            <person name="Shin J.-H."/>
        </authorList>
    </citation>
    <scope>NUCLEOTIDE SEQUENCE [LARGE SCALE GENOMIC DNA]</scope>
    <source>
        <strain evidence="5">DSM 24997</strain>
    </source>
</reference>
<dbReference type="Proteomes" id="UP000032633">
    <property type="component" value="Chromosome"/>
</dbReference>
<dbReference type="AlphaFoldDB" id="A0A0D5NL43"/>
<accession>A0A0D5NL43</accession>
<dbReference type="HOGENOM" id="CLU_1577750_0_0_9"/>
<keyword evidence="2" id="KW-1133">Transmembrane helix</keyword>
<reference evidence="4 5" key="1">
    <citation type="journal article" date="2015" name="J. Biotechnol.">
        <title>Complete genome sequence of Paenibacillus beijingensis 7188(T) (=DSM 24997(T)), a novel rhizobacterium from jujube garden soil.</title>
        <authorList>
            <person name="Kwak Y."/>
            <person name="Shin J.H."/>
        </authorList>
    </citation>
    <scope>NUCLEOTIDE SEQUENCE [LARGE SCALE GENOMIC DNA]</scope>
    <source>
        <strain evidence="4 5">DSM 24997</strain>
    </source>
</reference>
<organism evidence="4 5">
    <name type="scientific">Paenibacillus beijingensis</name>
    <dbReference type="NCBI Taxonomy" id="1126833"/>
    <lineage>
        <taxon>Bacteria</taxon>
        <taxon>Bacillati</taxon>
        <taxon>Bacillota</taxon>
        <taxon>Bacilli</taxon>
        <taxon>Bacillales</taxon>
        <taxon>Paenibacillaceae</taxon>
        <taxon>Paenibacillus</taxon>
    </lineage>
</organism>
<feature type="domain" description="Sporulation membrane protein YtrI C-terminal" evidence="3">
    <location>
        <begin position="73"/>
        <end position="161"/>
    </location>
</feature>
<evidence type="ECO:0000259" key="3">
    <source>
        <dbReference type="Pfam" id="PF26347"/>
    </source>
</evidence>
<dbReference type="PATRIC" id="fig|1126833.4.peg.3794"/>
<dbReference type="OrthoDB" id="2655161at2"/>
<sequence>MRVPPFERYGPLLHGFGFALMGMIIGAAIYHALFQTQFDHLVNLKSELEQKLDQHENDLKQLNQFRDKHTVIKSIQIKFEENASGRTAGSLDEPTKGRLRESLKADLNVFIGSSIYDIDREAKLARQLLTGKVYNDGSKRYVVEMKTVLVVDNVLQVWVKVSVSNID</sequence>
<feature type="coiled-coil region" evidence="1">
    <location>
        <begin position="38"/>
        <end position="65"/>
    </location>
</feature>
<name>A0A0D5NL43_9BACL</name>
<evidence type="ECO:0000313" key="5">
    <source>
        <dbReference type="Proteomes" id="UP000032633"/>
    </source>
</evidence>
<dbReference type="KEGG" id="pbj:VN24_17285"/>
<protein>
    <recommendedName>
        <fullName evidence="3">Sporulation membrane protein YtrI C-terminal domain-containing protein</fullName>
    </recommendedName>
</protein>